<dbReference type="Gene3D" id="1.25.10.10">
    <property type="entry name" value="Leucine-rich Repeat Variant"/>
    <property type="match status" value="1"/>
</dbReference>
<dbReference type="PANTHER" id="PTHR10997:SF9">
    <property type="entry name" value="IMPORTIN-9"/>
    <property type="match status" value="1"/>
</dbReference>
<sequence length="939" mass="103012">MASTADIAQLLSSTLNPDPNVRMAAELKLSETLANPEHWSPYFQQFKGNAPPVEVKSQIRSQVFQGLSDPLRKIRSLCALTLSRIATCDWPDEYPDLLTSLLGLLSSGSPTSVHGAMQVFTEFIRNELTEVQILPVLRQLLPVLLNILGASEQHTPITRSRTVAVFRQCVEALYMVKEQHPQAVKEASSTVLPVWLDAFKVLLQLDPRQDVSGEHWDGLAVRIQIFRTLDTIHTSFPRAIASYLPAYLAAGLAHLQTLFPTFYGYYLSPNPVGDVPQSEDEGEIVELTKLAAPLIDFVSSVARAGRARTWFDEPGQLGTLIVTLVKWAQITRENEDDDTQAYSVRVAVFDLLSSLLGRDPAPTAAALNATSQAVVAESRQAREAGNADWWRPLEGLLAVIGSQSETILECLDDEKESGRAKPIDIEDLLAEVIPSLLTLSECPFLQGRCLVFASRYAKLLPLNISGQYLDAALQVIESSETGIPFKISAVKAIHYQWLTVDLANDVILALLEVWMKNIKDPIFLSILTDIFSSIAGSSTPGVYETAVKQALPKLTLAIGNTNPEQSWIASSAIELASALVEGAPEGGLGEGFFATVAPSLFECLKVAEDRDVLQNGVRLLTLIVRKDVSQLLAWTDANGQPGLGNTLNVIARLLQNQDESGGLFVGDLIIHLLRRAGDAVLPVLPDLLEAMVSRMRTAKTATFLQSLIIPFAFLIYSQRDVILNLLEAIHLDDGRTGLDVLINTWCENAETFQGLWPMRVSSLALCQLFLAERPSLQGLMVKGDIIVKPETRNVPLEFTSIPFPVKALKLLLHDLQTNGEAASMSAPGGLLDVDSDDGDEEWTEEEKLNQGFKEDEFAFLSDVIGVKGSAFDDDDILDETDDEELRNDPISQIDLREHTINFLQECASRGVGNFPALVDQLSAEETVVIKRVLQPQGQQ</sequence>
<keyword evidence="2" id="KW-1185">Reference proteome</keyword>
<accession>A0A4Y9ZYD5</accession>
<dbReference type="SUPFAM" id="SSF48371">
    <property type="entry name" value="ARM repeat"/>
    <property type="match status" value="1"/>
</dbReference>
<organism evidence="1 2">
    <name type="scientific">Hericium alpestre</name>
    <dbReference type="NCBI Taxonomy" id="135208"/>
    <lineage>
        <taxon>Eukaryota</taxon>
        <taxon>Fungi</taxon>
        <taxon>Dikarya</taxon>
        <taxon>Basidiomycota</taxon>
        <taxon>Agaricomycotina</taxon>
        <taxon>Agaricomycetes</taxon>
        <taxon>Russulales</taxon>
        <taxon>Hericiaceae</taxon>
        <taxon>Hericium</taxon>
    </lineage>
</organism>
<dbReference type="GO" id="GO:0005829">
    <property type="term" value="C:cytosol"/>
    <property type="evidence" value="ECO:0007669"/>
    <property type="project" value="TreeGrafter"/>
</dbReference>
<name>A0A4Y9ZYD5_9AGAM</name>
<dbReference type="AlphaFoldDB" id="A0A4Y9ZYD5"/>
<dbReference type="PANTHER" id="PTHR10997">
    <property type="entry name" value="IMPORTIN-7, 8, 11"/>
    <property type="match status" value="1"/>
</dbReference>
<dbReference type="EMBL" id="SFCI01000434">
    <property type="protein sequence ID" value="TFY79832.1"/>
    <property type="molecule type" value="Genomic_DNA"/>
</dbReference>
<dbReference type="InterPro" id="IPR011989">
    <property type="entry name" value="ARM-like"/>
</dbReference>
<dbReference type="InterPro" id="IPR016024">
    <property type="entry name" value="ARM-type_fold"/>
</dbReference>
<reference evidence="1 2" key="1">
    <citation type="submission" date="2019-02" db="EMBL/GenBank/DDBJ databases">
        <title>Genome sequencing of the rare red list fungi Hericium alpestre (H. flagellum).</title>
        <authorList>
            <person name="Buettner E."/>
            <person name="Kellner H."/>
        </authorList>
    </citation>
    <scope>NUCLEOTIDE SEQUENCE [LARGE SCALE GENOMIC DNA]</scope>
    <source>
        <strain evidence="1 2">DSM 108284</strain>
    </source>
</reference>
<evidence type="ECO:0008006" key="3">
    <source>
        <dbReference type="Google" id="ProtNLM"/>
    </source>
</evidence>
<dbReference type="OrthoDB" id="431626at2759"/>
<evidence type="ECO:0000313" key="1">
    <source>
        <dbReference type="EMBL" id="TFY79832.1"/>
    </source>
</evidence>
<protein>
    <recommendedName>
        <fullName evidence="3">Importin N-terminal domain-containing protein</fullName>
    </recommendedName>
</protein>
<evidence type="ECO:0000313" key="2">
    <source>
        <dbReference type="Proteomes" id="UP000298061"/>
    </source>
</evidence>
<dbReference type="STRING" id="135208.A0A4Y9ZYD5"/>
<dbReference type="GO" id="GO:0005635">
    <property type="term" value="C:nuclear envelope"/>
    <property type="evidence" value="ECO:0007669"/>
    <property type="project" value="TreeGrafter"/>
</dbReference>
<proteinExistence type="predicted"/>
<gene>
    <name evidence="1" type="ORF">EWM64_g4180</name>
</gene>
<dbReference type="GO" id="GO:0006606">
    <property type="term" value="P:protein import into nucleus"/>
    <property type="evidence" value="ECO:0007669"/>
    <property type="project" value="TreeGrafter"/>
</dbReference>
<comment type="caution">
    <text evidence="1">The sequence shown here is derived from an EMBL/GenBank/DDBJ whole genome shotgun (WGS) entry which is preliminary data.</text>
</comment>
<dbReference type="Proteomes" id="UP000298061">
    <property type="component" value="Unassembled WGS sequence"/>
</dbReference>